<evidence type="ECO:0000313" key="8">
    <source>
        <dbReference type="Proteomes" id="UP001212152"/>
    </source>
</evidence>
<keyword evidence="3 6" id="KW-0812">Transmembrane</keyword>
<dbReference type="EMBL" id="JADGJQ010000034">
    <property type="protein sequence ID" value="KAJ3177320.1"/>
    <property type="molecule type" value="Genomic_DNA"/>
</dbReference>
<evidence type="ECO:0000256" key="6">
    <source>
        <dbReference type="RuleBase" id="RU004379"/>
    </source>
</evidence>
<keyword evidence="5 6" id="KW-0472">Membrane</keyword>
<evidence type="ECO:0000256" key="4">
    <source>
        <dbReference type="ARBA" id="ARBA00022989"/>
    </source>
</evidence>
<sequence>MLALSAAAAYADWAGWLSLGGGWTALACLGCLLVFSFTSPIPQNHNLRQGLLYGFAVMKGFALGPLIASAMYFNPFIVPKALFGTAMIFGCFSLAVLTAPESSRRDIIYTRSLLAAATGLLMTLSIVNIFVASAAAFNVELYLGLMIFAAYVVYDTQLMIARAEAGSRDYLAHSLELYMDLIGIFVRLVIILQKRQRESEERQRRKGNERRR</sequence>
<evidence type="ECO:0000313" key="7">
    <source>
        <dbReference type="EMBL" id="KAJ3177320.1"/>
    </source>
</evidence>
<dbReference type="AlphaFoldDB" id="A0AAD5TI61"/>
<accession>A0AAD5TI61</accession>
<dbReference type="PANTHER" id="PTHR23291:SF32">
    <property type="entry name" value="BAX INHIBITOR 1"/>
    <property type="match status" value="1"/>
</dbReference>
<comment type="caution">
    <text evidence="7">The sequence shown here is derived from an EMBL/GenBank/DDBJ whole genome shotgun (WGS) entry which is preliminary data.</text>
</comment>
<dbReference type="InterPro" id="IPR006214">
    <property type="entry name" value="Bax_inhibitor_1-related"/>
</dbReference>
<comment type="subcellular location">
    <subcellularLocation>
        <location evidence="1">Membrane</location>
        <topology evidence="1">Multi-pass membrane protein</topology>
    </subcellularLocation>
</comment>
<evidence type="ECO:0000256" key="5">
    <source>
        <dbReference type="ARBA" id="ARBA00023136"/>
    </source>
</evidence>
<evidence type="ECO:0000256" key="3">
    <source>
        <dbReference type="ARBA" id="ARBA00022692"/>
    </source>
</evidence>
<gene>
    <name evidence="7" type="ORF">HDU87_004572</name>
</gene>
<keyword evidence="8" id="KW-1185">Reference proteome</keyword>
<comment type="similarity">
    <text evidence="2 6">Belongs to the BI1 family.</text>
</comment>
<feature type="transmembrane region" description="Helical" evidence="6">
    <location>
        <begin position="21"/>
        <end position="39"/>
    </location>
</feature>
<feature type="transmembrane region" description="Helical" evidence="6">
    <location>
        <begin position="141"/>
        <end position="163"/>
    </location>
</feature>
<organism evidence="7 8">
    <name type="scientific">Geranomyces variabilis</name>
    <dbReference type="NCBI Taxonomy" id="109894"/>
    <lineage>
        <taxon>Eukaryota</taxon>
        <taxon>Fungi</taxon>
        <taxon>Fungi incertae sedis</taxon>
        <taxon>Chytridiomycota</taxon>
        <taxon>Chytridiomycota incertae sedis</taxon>
        <taxon>Chytridiomycetes</taxon>
        <taxon>Spizellomycetales</taxon>
        <taxon>Powellomycetaceae</taxon>
        <taxon>Geranomyces</taxon>
    </lineage>
</organism>
<feature type="transmembrane region" description="Helical" evidence="6">
    <location>
        <begin position="51"/>
        <end position="75"/>
    </location>
</feature>
<protein>
    <recommendedName>
        <fullName evidence="9">Bax inhibitor 1</fullName>
    </recommendedName>
</protein>
<dbReference type="Pfam" id="PF01027">
    <property type="entry name" value="Bax1-I"/>
    <property type="match status" value="1"/>
</dbReference>
<evidence type="ECO:0000256" key="2">
    <source>
        <dbReference type="ARBA" id="ARBA00010350"/>
    </source>
</evidence>
<keyword evidence="4 6" id="KW-1133">Transmembrane helix</keyword>
<evidence type="ECO:0008006" key="9">
    <source>
        <dbReference type="Google" id="ProtNLM"/>
    </source>
</evidence>
<dbReference type="Proteomes" id="UP001212152">
    <property type="component" value="Unassembled WGS sequence"/>
</dbReference>
<dbReference type="GO" id="GO:0016020">
    <property type="term" value="C:membrane"/>
    <property type="evidence" value="ECO:0007669"/>
    <property type="project" value="UniProtKB-SubCell"/>
</dbReference>
<reference evidence="7" key="1">
    <citation type="submission" date="2020-05" db="EMBL/GenBank/DDBJ databases">
        <title>Phylogenomic resolution of chytrid fungi.</title>
        <authorList>
            <person name="Stajich J.E."/>
            <person name="Amses K."/>
            <person name="Simmons R."/>
            <person name="Seto K."/>
            <person name="Myers J."/>
            <person name="Bonds A."/>
            <person name="Quandt C.A."/>
            <person name="Barry K."/>
            <person name="Liu P."/>
            <person name="Grigoriev I."/>
            <person name="Longcore J.E."/>
            <person name="James T.Y."/>
        </authorList>
    </citation>
    <scope>NUCLEOTIDE SEQUENCE</scope>
    <source>
        <strain evidence="7">JEL0379</strain>
    </source>
</reference>
<proteinExistence type="inferred from homology"/>
<dbReference type="PANTHER" id="PTHR23291">
    <property type="entry name" value="BAX INHIBITOR-RELATED"/>
    <property type="match status" value="1"/>
</dbReference>
<name>A0AAD5TI61_9FUNG</name>
<evidence type="ECO:0000256" key="1">
    <source>
        <dbReference type="ARBA" id="ARBA00004141"/>
    </source>
</evidence>
<feature type="transmembrane region" description="Helical" evidence="6">
    <location>
        <begin position="112"/>
        <end position="135"/>
    </location>
</feature>
<feature type="transmembrane region" description="Helical" evidence="6">
    <location>
        <begin position="81"/>
        <end position="100"/>
    </location>
</feature>